<dbReference type="InterPro" id="IPR045006">
    <property type="entry name" value="CHLI-like"/>
</dbReference>
<dbReference type="Proteomes" id="UP000233350">
    <property type="component" value="Unassembled WGS sequence"/>
</dbReference>
<dbReference type="Pfam" id="PF13541">
    <property type="entry name" value="ChlI"/>
    <property type="match status" value="1"/>
</dbReference>
<dbReference type="AlphaFoldDB" id="A0A2N3PHG8"/>
<dbReference type="InterPro" id="IPR027417">
    <property type="entry name" value="P-loop_NTPase"/>
</dbReference>
<dbReference type="InterPro" id="IPR014721">
    <property type="entry name" value="Ribsml_uS5_D2-typ_fold_subgr"/>
</dbReference>
<dbReference type="Pfam" id="PF01078">
    <property type="entry name" value="Mg_chelatase"/>
    <property type="match status" value="1"/>
</dbReference>
<proteinExistence type="predicted"/>
<dbReference type="InterPro" id="IPR004482">
    <property type="entry name" value="Mg_chelat-rel"/>
</dbReference>
<dbReference type="EMBL" id="MBPK01000045">
    <property type="protein sequence ID" value="PKT79941.1"/>
    <property type="molecule type" value="Genomic_DNA"/>
</dbReference>
<evidence type="ECO:0000259" key="1">
    <source>
        <dbReference type="Pfam" id="PF01078"/>
    </source>
</evidence>
<dbReference type="Pfam" id="PF13335">
    <property type="entry name" value="Mg_chelatase_C"/>
    <property type="match status" value="1"/>
</dbReference>
<dbReference type="Gene3D" id="3.30.230.10">
    <property type="match status" value="1"/>
</dbReference>
<comment type="caution">
    <text evidence="3">The sequence shown here is derived from an EMBL/GenBank/DDBJ whole genome shotgun (WGS) entry which is preliminary data.</text>
</comment>
<protein>
    <submittedName>
        <fullName evidence="3">Fis family transcriptional regulator</fullName>
    </submittedName>
</protein>
<dbReference type="InterPro" id="IPR020568">
    <property type="entry name" value="Ribosomal_Su5_D2-typ_SF"/>
</dbReference>
<sequence>MHTLFCAAQVGIGAQEVEVEVSFTRALPSFSITGLAGNAIQESRQRVQSSLLANGFKFPPLKITVNLSPSDLPKQGSFYDLPIALLIALYNTLDSNFLEPNLQDSKTPPKLFAFGELGLDGRIKDAPAIYPLLLSLLSETKGQNHLFILPKSAKEFYSKIPNLKAYYAESLKEALEILQNPPPLESYDSTLPFENFTIQKQRYYYTQDFPLDFHSIIGQERAKRAALIAACGFHNILFEGSAGSGKSMIASRIPYVLPPLTLNEMLQLAVTSLKITPHRPFRNPHNSATKAAILGSAVGQSIKPGEIGLANLGVLFFDELPHFPKSILESLREPLQNYHFTISRSQAKITYPTDFMFVAAMNPCPCGNLLSLNKECRCNQKEINAYKSKISEPFWDRLDLFVTMQENAHLESKTTAHRIDSKTLQNQVLNAFRFQKARKQSCFNARLQGIEFERFCSLEYNEQEVLEKAIQKFGISKRGSDKILRVARSIADLEESTQIQKSHLLEALSFRRI</sequence>
<dbReference type="OrthoDB" id="9813147at2"/>
<evidence type="ECO:0000313" key="4">
    <source>
        <dbReference type="Proteomes" id="UP000233350"/>
    </source>
</evidence>
<accession>A0A2N3PHG8</accession>
<name>A0A2N3PHG8_9HELI</name>
<dbReference type="InterPro" id="IPR025158">
    <property type="entry name" value="Mg_chelat-rel_C"/>
</dbReference>
<feature type="domain" description="Magnesium chelatase ChlI-like catalytic" evidence="1">
    <location>
        <begin position="212"/>
        <end position="407"/>
    </location>
</feature>
<evidence type="ECO:0000259" key="2">
    <source>
        <dbReference type="Pfam" id="PF13335"/>
    </source>
</evidence>
<feature type="domain" description="Mg chelatase-related protein C-terminal" evidence="2">
    <location>
        <begin position="420"/>
        <end position="511"/>
    </location>
</feature>
<dbReference type="NCBIfam" id="TIGR00368">
    <property type="entry name" value="YifB family Mg chelatase-like AAA ATPase"/>
    <property type="match status" value="1"/>
</dbReference>
<evidence type="ECO:0000313" key="3">
    <source>
        <dbReference type="EMBL" id="PKT79941.1"/>
    </source>
</evidence>
<dbReference type="PANTHER" id="PTHR32039">
    <property type="entry name" value="MAGNESIUM-CHELATASE SUBUNIT CHLI"/>
    <property type="match status" value="1"/>
</dbReference>
<organism evidence="3 4">
    <name type="scientific">Helicobacter winghamensis</name>
    <dbReference type="NCBI Taxonomy" id="157268"/>
    <lineage>
        <taxon>Bacteria</taxon>
        <taxon>Pseudomonadati</taxon>
        <taxon>Campylobacterota</taxon>
        <taxon>Epsilonproteobacteria</taxon>
        <taxon>Campylobacterales</taxon>
        <taxon>Helicobacteraceae</taxon>
        <taxon>Helicobacter</taxon>
    </lineage>
</organism>
<dbReference type="InterPro" id="IPR000523">
    <property type="entry name" value="Mg_chelatse_chII-like_cat_dom"/>
</dbReference>
<dbReference type="Gene3D" id="3.40.50.300">
    <property type="entry name" value="P-loop containing nucleotide triphosphate hydrolases"/>
    <property type="match status" value="1"/>
</dbReference>
<dbReference type="SUPFAM" id="SSF52540">
    <property type="entry name" value="P-loop containing nucleoside triphosphate hydrolases"/>
    <property type="match status" value="1"/>
</dbReference>
<reference evidence="3 4" key="1">
    <citation type="submission" date="2016-07" db="EMBL/GenBank/DDBJ databases">
        <title>Detection of Helicobacter winghamensis from caecal content of red fox (Vulpes vulpes).</title>
        <authorList>
            <person name="Zanoni R.G."/>
            <person name="Florio D."/>
            <person name="Caffara M."/>
            <person name="Renzi M."/>
            <person name="Parisi A."/>
            <person name="Pasquali F."/>
            <person name="Manfreda G."/>
        </authorList>
    </citation>
    <scope>NUCLEOTIDE SEQUENCE [LARGE SCALE GENOMIC DNA]</scope>
    <source>
        <strain evidence="3 4">295_13</strain>
    </source>
</reference>
<dbReference type="SUPFAM" id="SSF54211">
    <property type="entry name" value="Ribosomal protein S5 domain 2-like"/>
    <property type="match status" value="1"/>
</dbReference>
<dbReference type="STRING" id="556267.HWAG_01260"/>
<dbReference type="RefSeq" id="WP_101313236.1">
    <property type="nucleotide sequence ID" value="NZ_CP063087.1"/>
</dbReference>
<gene>
    <name evidence="3" type="ORF">BCM31_08150</name>
</gene>
<keyword evidence="4" id="KW-1185">Reference proteome</keyword>
<dbReference type="PANTHER" id="PTHR32039:SF7">
    <property type="entry name" value="COMPETENCE PROTEIN COMM"/>
    <property type="match status" value="1"/>
</dbReference>
<dbReference type="GeneID" id="78824627"/>
<dbReference type="GO" id="GO:0005524">
    <property type="term" value="F:ATP binding"/>
    <property type="evidence" value="ECO:0007669"/>
    <property type="project" value="InterPro"/>
</dbReference>